<dbReference type="Proteomes" id="UP000031036">
    <property type="component" value="Unassembled WGS sequence"/>
</dbReference>
<keyword evidence="3" id="KW-1185">Reference proteome</keyword>
<dbReference type="AlphaFoldDB" id="A0A0B2W5X4"/>
<reference evidence="1 3" key="1">
    <citation type="submission" date="2014-11" db="EMBL/GenBank/DDBJ databases">
        <title>Genetic blueprint of the zoonotic pathogen Toxocara canis.</title>
        <authorList>
            <person name="Zhu X.-Q."/>
            <person name="Korhonen P.K."/>
            <person name="Cai H."/>
            <person name="Young N.D."/>
            <person name="Nejsum P."/>
            <person name="von Samson-Himmelstjerna G."/>
            <person name="Boag P.R."/>
            <person name="Tan P."/>
            <person name="Li Q."/>
            <person name="Min J."/>
            <person name="Yang Y."/>
            <person name="Wang X."/>
            <person name="Fang X."/>
            <person name="Hall R.S."/>
            <person name="Hofmann A."/>
            <person name="Sternberg P.W."/>
            <person name="Jex A.R."/>
            <person name="Gasser R.B."/>
        </authorList>
    </citation>
    <scope>NUCLEOTIDE SEQUENCE [LARGE SCALE GENOMIC DNA]</scope>
    <source>
        <strain evidence="1">PN_DK_2014</strain>
    </source>
</reference>
<sequence length="281" mass="32840">MSAYGYVSIVRIWWRIPHADELAFMRIRNAMYEEAIDLSRTMSVEEAVLNIALRNDFCEVVKVLHHSLSEHIHLEYAFFVMKQIVKRRFLDRYDLVRQLLSKIRSYQLPSNEQELELLRLQYSIAFIVLMGDIIGLGYGGALQTKEVASKIRKLLADSGKFYEVDRLAQESRIALMSVLMKQRRINRLRREFYGKAERISEQIETRLDRIRAKIVPTQRELPLDHRTRSAVATNALYNEIVERDGFNEQALLHFLNAFSKTPQTSVSFFESSSHDFFSPST</sequence>
<evidence type="ECO:0000313" key="3">
    <source>
        <dbReference type="Proteomes" id="UP000031036"/>
    </source>
</evidence>
<evidence type="ECO:0000313" key="2">
    <source>
        <dbReference type="EMBL" id="VDM23969.1"/>
    </source>
</evidence>
<accession>A0A0B2W5X4</accession>
<dbReference type="OMA" id="KHIISHR"/>
<dbReference type="EMBL" id="UYWY01000118">
    <property type="protein sequence ID" value="VDM23969.1"/>
    <property type="molecule type" value="Genomic_DNA"/>
</dbReference>
<dbReference type="OrthoDB" id="5855456at2759"/>
<proteinExistence type="predicted"/>
<name>A0A0B2W5X4_TOXCA</name>
<evidence type="ECO:0000313" key="1">
    <source>
        <dbReference type="EMBL" id="KHN89084.1"/>
    </source>
</evidence>
<dbReference type="STRING" id="6265.A0A0B2W5X4"/>
<gene>
    <name evidence="1" type="ORF">Tcan_15393</name>
    <name evidence="2" type="ORF">TCNE_LOCUS289</name>
</gene>
<organism evidence="1 3">
    <name type="scientific">Toxocara canis</name>
    <name type="common">Canine roundworm</name>
    <dbReference type="NCBI Taxonomy" id="6265"/>
    <lineage>
        <taxon>Eukaryota</taxon>
        <taxon>Metazoa</taxon>
        <taxon>Ecdysozoa</taxon>
        <taxon>Nematoda</taxon>
        <taxon>Chromadorea</taxon>
        <taxon>Rhabditida</taxon>
        <taxon>Spirurina</taxon>
        <taxon>Ascaridomorpha</taxon>
        <taxon>Ascaridoidea</taxon>
        <taxon>Toxocaridae</taxon>
        <taxon>Toxocara</taxon>
    </lineage>
</organism>
<dbReference type="EMBL" id="JPKZ01000066">
    <property type="protein sequence ID" value="KHN89084.1"/>
    <property type="molecule type" value="Genomic_DNA"/>
</dbReference>
<protein>
    <submittedName>
        <fullName evidence="1">Uncharacterized protein</fullName>
    </submittedName>
</protein>
<reference evidence="2" key="2">
    <citation type="submission" date="2018-11" db="EMBL/GenBank/DDBJ databases">
        <authorList>
            <consortium name="Pathogen Informatics"/>
        </authorList>
    </citation>
    <scope>NUCLEOTIDE SEQUENCE [LARGE SCALE GENOMIC DNA]</scope>
</reference>